<dbReference type="InterPro" id="IPR026350">
    <property type="entry name" value="GxxExxY"/>
</dbReference>
<dbReference type="Proteomes" id="UP000177610">
    <property type="component" value="Unassembled WGS sequence"/>
</dbReference>
<accession>A0A1F5N7Y5</accession>
<name>A0A1F5N7Y5_9BACT</name>
<proteinExistence type="predicted"/>
<evidence type="ECO:0008006" key="3">
    <source>
        <dbReference type="Google" id="ProtNLM"/>
    </source>
</evidence>
<dbReference type="NCBIfam" id="TIGR04256">
    <property type="entry name" value="GxxExxY"/>
    <property type="match status" value="1"/>
</dbReference>
<dbReference type="AlphaFoldDB" id="A0A1F5N7Y5"/>
<reference evidence="1 2" key="1">
    <citation type="journal article" date="2016" name="Nat. Commun.">
        <title>Thousands of microbial genomes shed light on interconnected biogeochemical processes in an aquifer system.</title>
        <authorList>
            <person name="Anantharaman K."/>
            <person name="Brown C.T."/>
            <person name="Hug L.A."/>
            <person name="Sharon I."/>
            <person name="Castelle C.J."/>
            <person name="Probst A.J."/>
            <person name="Thomas B.C."/>
            <person name="Singh A."/>
            <person name="Wilkins M.J."/>
            <person name="Karaoz U."/>
            <person name="Brodie E.L."/>
            <person name="Williams K.H."/>
            <person name="Hubbard S.S."/>
            <person name="Banfield J.F."/>
        </authorList>
    </citation>
    <scope>NUCLEOTIDE SEQUENCE [LARGE SCALE GENOMIC DNA]</scope>
</reference>
<evidence type="ECO:0000313" key="2">
    <source>
        <dbReference type="Proteomes" id="UP000177610"/>
    </source>
</evidence>
<protein>
    <recommendedName>
        <fullName evidence="3">GxxExxY protein</fullName>
    </recommendedName>
</protein>
<dbReference type="STRING" id="1817821.A2717_04045"/>
<comment type="caution">
    <text evidence="1">The sequence shown here is derived from an EMBL/GenBank/DDBJ whole genome shotgun (WGS) entry which is preliminary data.</text>
</comment>
<dbReference type="Pfam" id="PF13366">
    <property type="entry name" value="PDDEXK_3"/>
    <property type="match status" value="1"/>
</dbReference>
<gene>
    <name evidence="1" type="ORF">A2717_04045</name>
</gene>
<sequence length="131" mass="15225">MPISTGLIYPELSYKITGILFTVHNELGRSCNEKQYADAIEAKFKNASIKYEREKLLPPSFAGEMPGRNKVDFIIEDKIILEIKCTRVLGREEYYQVKRYLVAYNKRLGLLVNFRDQYLKAKRVLNSQGKD</sequence>
<evidence type="ECO:0000313" key="1">
    <source>
        <dbReference type="EMBL" id="OGE73767.1"/>
    </source>
</evidence>
<dbReference type="EMBL" id="MFEH01000005">
    <property type="protein sequence ID" value="OGE73767.1"/>
    <property type="molecule type" value="Genomic_DNA"/>
</dbReference>
<organism evidence="1 2">
    <name type="scientific">Candidatus Doudnabacteria bacterium RIFCSPHIGHO2_01_FULL_41_86</name>
    <dbReference type="NCBI Taxonomy" id="1817821"/>
    <lineage>
        <taxon>Bacteria</taxon>
        <taxon>Candidatus Doudnaibacteriota</taxon>
    </lineage>
</organism>